<evidence type="ECO:0000259" key="1">
    <source>
        <dbReference type="PROSITE" id="PS50181"/>
    </source>
</evidence>
<gene>
    <name evidence="2" type="ORF">INT45_007093</name>
</gene>
<evidence type="ECO:0000313" key="3">
    <source>
        <dbReference type="Proteomes" id="UP000646827"/>
    </source>
</evidence>
<name>A0A8H7VSV9_9FUNG</name>
<comment type="caution">
    <text evidence="2">The sequence shown here is derived from an EMBL/GenBank/DDBJ whole genome shotgun (WGS) entry which is preliminary data.</text>
</comment>
<dbReference type="SUPFAM" id="SSF48452">
    <property type="entry name" value="TPR-like"/>
    <property type="match status" value="1"/>
</dbReference>
<dbReference type="SUPFAM" id="SSF81383">
    <property type="entry name" value="F-box domain"/>
    <property type="match status" value="1"/>
</dbReference>
<dbReference type="InterPro" id="IPR036047">
    <property type="entry name" value="F-box-like_dom_sf"/>
</dbReference>
<dbReference type="SUPFAM" id="SSF52047">
    <property type="entry name" value="RNI-like"/>
    <property type="match status" value="2"/>
</dbReference>
<dbReference type="Gene3D" id="1.25.40.10">
    <property type="entry name" value="Tetratricopeptide repeat domain"/>
    <property type="match status" value="1"/>
</dbReference>
<dbReference type="EMBL" id="JAEPRB010000023">
    <property type="protein sequence ID" value="KAG2225849.1"/>
    <property type="molecule type" value="Genomic_DNA"/>
</dbReference>
<organism evidence="2 3">
    <name type="scientific">Circinella minor</name>
    <dbReference type="NCBI Taxonomy" id="1195481"/>
    <lineage>
        <taxon>Eukaryota</taxon>
        <taxon>Fungi</taxon>
        <taxon>Fungi incertae sedis</taxon>
        <taxon>Mucoromycota</taxon>
        <taxon>Mucoromycotina</taxon>
        <taxon>Mucoromycetes</taxon>
        <taxon>Mucorales</taxon>
        <taxon>Lichtheimiaceae</taxon>
        <taxon>Circinella</taxon>
    </lineage>
</organism>
<feature type="domain" description="F-box" evidence="1">
    <location>
        <begin position="145"/>
        <end position="192"/>
    </location>
</feature>
<dbReference type="InterPro" id="IPR001810">
    <property type="entry name" value="F-box_dom"/>
</dbReference>
<dbReference type="InterPro" id="IPR011990">
    <property type="entry name" value="TPR-like_helical_dom_sf"/>
</dbReference>
<dbReference type="Proteomes" id="UP000646827">
    <property type="component" value="Unassembled WGS sequence"/>
</dbReference>
<dbReference type="OrthoDB" id="10371254at2759"/>
<dbReference type="InterPro" id="IPR032675">
    <property type="entry name" value="LRR_dom_sf"/>
</dbReference>
<dbReference type="PROSITE" id="PS50181">
    <property type="entry name" value="FBOX"/>
    <property type="match status" value="1"/>
</dbReference>
<proteinExistence type="predicted"/>
<protein>
    <recommendedName>
        <fullName evidence="1">F-box domain-containing protein</fullName>
    </recommendedName>
</protein>
<evidence type="ECO:0000313" key="2">
    <source>
        <dbReference type="EMBL" id="KAG2225849.1"/>
    </source>
</evidence>
<reference evidence="2 3" key="1">
    <citation type="submission" date="2020-12" db="EMBL/GenBank/DDBJ databases">
        <title>Metabolic potential, ecology and presence of endohyphal bacteria is reflected in genomic diversity of Mucoromycotina.</title>
        <authorList>
            <person name="Muszewska A."/>
            <person name="Okrasinska A."/>
            <person name="Steczkiewicz K."/>
            <person name="Drgas O."/>
            <person name="Orlowska M."/>
            <person name="Perlinska-Lenart U."/>
            <person name="Aleksandrzak-Piekarczyk T."/>
            <person name="Szatraj K."/>
            <person name="Zielenkiewicz U."/>
            <person name="Pilsyk S."/>
            <person name="Malc E."/>
            <person name="Mieczkowski P."/>
            <person name="Kruszewska J.S."/>
            <person name="Biernat P."/>
            <person name="Pawlowska J."/>
        </authorList>
    </citation>
    <scope>NUCLEOTIDE SEQUENCE [LARGE SCALE GENOMIC DNA]</scope>
    <source>
        <strain evidence="2 3">CBS 142.35</strain>
    </source>
</reference>
<dbReference type="Gene3D" id="3.80.10.10">
    <property type="entry name" value="Ribonuclease Inhibitor"/>
    <property type="match status" value="2"/>
</dbReference>
<accession>A0A8H7VSV9</accession>
<keyword evidence="3" id="KW-1185">Reference proteome</keyword>
<sequence length="794" mass="91166">MQLDDRFPESLSSNTALSQDFFDEIKKSTNELDYDKTIHLTSVAINAIKLSQLTIAYDHRAYGLMRQCKFDAAIQDIKKMIECHPELGTNYLKLANVLDMQGKQERVYRVCDEALKKSKILEDDPLYGKLVQLRNAADEKRTRRIDPLAVLPIKLDAQIFTLLTTKERVNLMYISPLWRQRISQCEAAWESVKDNPYPLQGSLVARVLPHVAKHIKELQFPTHSIVMLSKYLEHMENGYFAQIEKLKLLVNFARTQNATMLFINAFWKIRYTLTTLHLEIPECKYSIKLAEILFYCRNLKVLTYVVVNGSLPVALGDLELLEDSHDSLIDLSLSTRSVITGQPLKTLVRWCPNLRRLVIGECSSDVFDIVLEDCPKLDIFYFDNNRGVITLPCLSDLNEKYNKNSSSNDTDNTSFLTKTTITTTTTPIIATTSSVQLNDNDTVGQLRILSTPTSYLYHGSGTPISQLMRFLQKNQKTLEQIYANMSMTTEQKENGEPHPLLPNYGVNMLSFDRLEHLTYVADIYGVMEKFFLNSIESSHSSLNSFEAVDSFNIPAVVDTLIKIPPVQKLKFFYHTDQEALRRNTYQYNYGDTEQKQQQDDAAAEQSMVRLFESYASSCNNYHLLPSTIEFNNDNNTRVLETVIFEECKFITDNVLNTFAEIKTLKALKLKNISAAYKITTRGFKDFLIKLGQNTRIMQLELNHMDEVVKEDDGDEMLCLIGKNMIWLKTLHLEDLANITYQGINDMLDVIKGKIFRNLTIEQCEAIAEQEYKIENHIKKYCLHVNLEVDNSYCG</sequence>
<dbReference type="AlphaFoldDB" id="A0A8H7VSV9"/>